<comment type="cofactor">
    <cofactor evidence="1">
        <name>Ca(2+)</name>
        <dbReference type="ChEBI" id="CHEBI:29108"/>
    </cofactor>
</comment>
<evidence type="ECO:0000256" key="7">
    <source>
        <dbReference type="ARBA" id="ARBA00023239"/>
    </source>
</evidence>
<dbReference type="PANTHER" id="PTHR40088">
    <property type="entry name" value="PECTATE LYASE (EUROFUNG)"/>
    <property type="match status" value="1"/>
</dbReference>
<evidence type="ECO:0000256" key="4">
    <source>
        <dbReference type="ARBA" id="ARBA00022723"/>
    </source>
</evidence>
<evidence type="ECO:0000313" key="12">
    <source>
        <dbReference type="Proteomes" id="UP000192472"/>
    </source>
</evidence>
<protein>
    <submittedName>
        <fullName evidence="11">Right handed beta helix region</fullName>
    </submittedName>
</protein>
<dbReference type="InterPro" id="IPR053868">
    <property type="entry name" value="Pel9A-like_beta_helix"/>
</dbReference>
<comment type="subcellular location">
    <subcellularLocation>
        <location evidence="2">Secreted</location>
    </subcellularLocation>
</comment>
<dbReference type="PROSITE" id="PS51257">
    <property type="entry name" value="PROKAR_LIPOPROTEIN"/>
    <property type="match status" value="1"/>
</dbReference>
<dbReference type="InterPro" id="IPR012334">
    <property type="entry name" value="Pectin_lyas_fold"/>
</dbReference>
<dbReference type="Pfam" id="PF22842">
    <property type="entry name" value="Pel9A-like_beta_helix"/>
    <property type="match status" value="1"/>
</dbReference>
<evidence type="ECO:0000256" key="3">
    <source>
        <dbReference type="ARBA" id="ARBA00022525"/>
    </source>
</evidence>
<dbReference type="Gene3D" id="2.60.40.1080">
    <property type="match status" value="1"/>
</dbReference>
<dbReference type="EMBL" id="FWYF01000001">
    <property type="protein sequence ID" value="SMD32283.1"/>
    <property type="molecule type" value="Genomic_DNA"/>
</dbReference>
<dbReference type="InterPro" id="IPR052052">
    <property type="entry name" value="Polysaccharide_Lyase_9"/>
</dbReference>
<evidence type="ECO:0000313" key="11">
    <source>
        <dbReference type="EMBL" id="SMD32283.1"/>
    </source>
</evidence>
<feature type="domain" description="BIG2" evidence="9">
    <location>
        <begin position="54"/>
        <end position="107"/>
    </location>
</feature>
<dbReference type="Pfam" id="PF02368">
    <property type="entry name" value="Big_2"/>
    <property type="match status" value="1"/>
</dbReference>
<dbReference type="AlphaFoldDB" id="A0A1W2G6N8"/>
<dbReference type="Proteomes" id="UP000192472">
    <property type="component" value="Unassembled WGS sequence"/>
</dbReference>
<keyword evidence="3" id="KW-0964">Secreted</keyword>
<keyword evidence="6" id="KW-0106">Calcium</keyword>
<keyword evidence="4" id="KW-0479">Metal-binding</keyword>
<dbReference type="InterPro" id="IPR011050">
    <property type="entry name" value="Pectin_lyase_fold/virulence"/>
</dbReference>
<reference evidence="11 12" key="1">
    <citation type="submission" date="2017-04" db="EMBL/GenBank/DDBJ databases">
        <authorList>
            <person name="Afonso C.L."/>
            <person name="Miller P.J."/>
            <person name="Scott M.A."/>
            <person name="Spackman E."/>
            <person name="Goraichik I."/>
            <person name="Dimitrov K.M."/>
            <person name="Suarez D.L."/>
            <person name="Swayne D.E."/>
        </authorList>
    </citation>
    <scope>NUCLEOTIDE SEQUENCE [LARGE SCALE GENOMIC DNA]</scope>
    <source>
        <strain evidence="11 12">DSM 26133</strain>
    </source>
</reference>
<dbReference type="SUPFAM" id="SSF51126">
    <property type="entry name" value="Pectin lyase-like"/>
    <property type="match status" value="1"/>
</dbReference>
<gene>
    <name evidence="11" type="ORF">SAMN04488029_0626</name>
</gene>
<evidence type="ECO:0000256" key="1">
    <source>
        <dbReference type="ARBA" id="ARBA00001913"/>
    </source>
</evidence>
<keyword evidence="5" id="KW-0732">Signal</keyword>
<name>A0A1W2G6N8_REIFA</name>
<dbReference type="InterPro" id="IPR008964">
    <property type="entry name" value="Invasin/intimin_cell_adhesion"/>
</dbReference>
<dbReference type="PANTHER" id="PTHR40088:SF1">
    <property type="entry name" value="PECTATE LYASE PEL9"/>
    <property type="match status" value="1"/>
</dbReference>
<proteinExistence type="inferred from homology"/>
<sequence length="496" mass="53069">MRITFYIYGMIQLGLMLIVLCSCGEDEMDEKTEDVIIYAESIVLTAEDLITETQRQIEVAFTPSNTTDQSIEWSVSDPSLADISSAGMLVAKKNGSITIIGTAKDQGTISGEITLEISSIDEVSGKEIEVTTGEELENALLDVEPGDVILVAGGIYNMTARMVLNASGTVSDPITVMTNPEATERPVLDFSVQDENSSNQGIQLKGDYWYFKGIDIRKAGDNGMQIKGSNNTIEFCSFYENADTGLQIDDGAADNLILNCDSYYNADASIENADGFAAKLGVGSGNKFVGCRAWQNLDDGWDGYLRGADHVQTTYENCWAIKNGIMKSGEVGGGDGNGFKTGGSDDKDLSHHATYKNCLAVGNIYDGFDHNSNRGAVILFNCAAYDNGTNYNFSSSNSLASLEVKNSVVVGTTGSLNAASKDISHNSWQDGLSATSDDFESLDIDFLLAPRNADGSLPVVDFMKLAGDSDLIDAGTNVGLSFHGNAPDIGVFEKEN</sequence>
<evidence type="ECO:0000259" key="10">
    <source>
        <dbReference type="Pfam" id="PF22842"/>
    </source>
</evidence>
<dbReference type="GO" id="GO:0005576">
    <property type="term" value="C:extracellular region"/>
    <property type="evidence" value="ECO:0007669"/>
    <property type="project" value="UniProtKB-SubCell"/>
</dbReference>
<dbReference type="SUPFAM" id="SSF49373">
    <property type="entry name" value="Invasin/intimin cell-adhesion fragments"/>
    <property type="match status" value="1"/>
</dbReference>
<evidence type="ECO:0000256" key="8">
    <source>
        <dbReference type="ARBA" id="ARBA00038263"/>
    </source>
</evidence>
<evidence type="ECO:0000259" key="9">
    <source>
        <dbReference type="Pfam" id="PF02368"/>
    </source>
</evidence>
<comment type="similarity">
    <text evidence="8">Belongs to the polysaccharide lyase 9 family.</text>
</comment>
<evidence type="ECO:0000256" key="2">
    <source>
        <dbReference type="ARBA" id="ARBA00004613"/>
    </source>
</evidence>
<keyword evidence="12" id="KW-1185">Reference proteome</keyword>
<dbReference type="STRING" id="692418.SAMN04488029_0626"/>
<dbReference type="RefSeq" id="WP_221407805.1">
    <property type="nucleotide sequence ID" value="NZ_FWYF01000001.1"/>
</dbReference>
<accession>A0A1W2G6N8</accession>
<dbReference type="GO" id="GO:0016837">
    <property type="term" value="F:carbon-oxygen lyase activity, acting on polysaccharides"/>
    <property type="evidence" value="ECO:0007669"/>
    <property type="project" value="TreeGrafter"/>
</dbReference>
<dbReference type="Gene3D" id="2.160.20.10">
    <property type="entry name" value="Single-stranded right-handed beta-helix, Pectin lyase-like"/>
    <property type="match status" value="1"/>
</dbReference>
<evidence type="ECO:0000256" key="5">
    <source>
        <dbReference type="ARBA" id="ARBA00022729"/>
    </source>
</evidence>
<feature type="domain" description="Pel9A-like right handed beta-helix region" evidence="10">
    <location>
        <begin position="153"/>
        <end position="402"/>
    </location>
</feature>
<dbReference type="InterPro" id="IPR003343">
    <property type="entry name" value="Big_2"/>
</dbReference>
<organism evidence="11 12">
    <name type="scientific">Reichenbachiella faecimaris</name>
    <dbReference type="NCBI Taxonomy" id="692418"/>
    <lineage>
        <taxon>Bacteria</taxon>
        <taxon>Pseudomonadati</taxon>
        <taxon>Bacteroidota</taxon>
        <taxon>Cytophagia</taxon>
        <taxon>Cytophagales</taxon>
        <taxon>Reichenbachiellaceae</taxon>
        <taxon>Reichenbachiella</taxon>
    </lineage>
</organism>
<keyword evidence="7" id="KW-0456">Lyase</keyword>
<dbReference type="GO" id="GO:0046872">
    <property type="term" value="F:metal ion binding"/>
    <property type="evidence" value="ECO:0007669"/>
    <property type="project" value="UniProtKB-KW"/>
</dbReference>
<evidence type="ECO:0000256" key="6">
    <source>
        <dbReference type="ARBA" id="ARBA00022837"/>
    </source>
</evidence>